<dbReference type="HOGENOM" id="CLU_112007_0_1_9"/>
<reference evidence="8 9" key="2">
    <citation type="journal article" date="2008" name="Science">
        <title>Environmental genomics reveals a single-species ecosystem deep within Earth.</title>
        <authorList>
            <person name="Chivian D."/>
            <person name="Brodie E.L."/>
            <person name="Alm E.J."/>
            <person name="Culley D.E."/>
            <person name="Dehal P.S."/>
            <person name="Desantis T.Z."/>
            <person name="Gihring T.M."/>
            <person name="Lapidus A."/>
            <person name="Lin L.H."/>
            <person name="Lowry S.R."/>
            <person name="Moser D.P."/>
            <person name="Richardson P.M."/>
            <person name="Southam G."/>
            <person name="Wanger G."/>
            <person name="Pratt L.M."/>
            <person name="Andersen G.L."/>
            <person name="Hazen T.C."/>
            <person name="Brockman F.J."/>
            <person name="Arkin A.P."/>
            <person name="Onstott T.C."/>
        </authorList>
    </citation>
    <scope>NUCLEOTIDE SEQUENCE [LARGE SCALE GENOMIC DNA]</scope>
    <source>
        <strain evidence="8 9">MP104C</strain>
    </source>
</reference>
<name>B1I4L2_DESAP</name>
<reference evidence="9" key="1">
    <citation type="submission" date="2007-10" db="EMBL/GenBank/DDBJ databases">
        <title>Complete sequence of chromosome of Desulforudis audaxviator MP104C.</title>
        <authorList>
            <person name="Copeland A."/>
            <person name="Lucas S."/>
            <person name="Lapidus A."/>
            <person name="Barry K."/>
            <person name="Glavina del Rio T."/>
            <person name="Dalin E."/>
            <person name="Tice H."/>
            <person name="Bruce D."/>
            <person name="Pitluck S."/>
            <person name="Lowry S.R."/>
            <person name="Larimer F."/>
            <person name="Land M.L."/>
            <person name="Hauser L."/>
            <person name="Kyrpides N."/>
            <person name="Ivanova N.N."/>
            <person name="Richardson P."/>
        </authorList>
    </citation>
    <scope>NUCLEOTIDE SEQUENCE [LARGE SCALE GENOMIC DNA]</scope>
    <source>
        <strain evidence="9">MP104C</strain>
    </source>
</reference>
<accession>B1I4L2</accession>
<evidence type="ECO:0000259" key="7">
    <source>
        <dbReference type="Pfam" id="PF22451"/>
    </source>
</evidence>
<evidence type="ECO:0000256" key="4">
    <source>
        <dbReference type="ARBA" id="ARBA00023471"/>
    </source>
</evidence>
<feature type="domain" description="Siroheme decarboxylase AsnC-like ligand binding" evidence="6">
    <location>
        <begin position="62"/>
        <end position="147"/>
    </location>
</feature>
<dbReference type="PANTHER" id="PTHR43413">
    <property type="entry name" value="TRANSCRIPTIONAL REGULATOR, ASNC FAMILY"/>
    <property type="match status" value="1"/>
</dbReference>
<comment type="catalytic activity">
    <reaction evidence="5">
        <text>siroheme + 2 H(+) = 12,18-didecarboxysiroheme + 2 CO2</text>
        <dbReference type="Rhea" id="RHEA:19093"/>
        <dbReference type="ChEBI" id="CHEBI:15378"/>
        <dbReference type="ChEBI" id="CHEBI:16526"/>
        <dbReference type="ChEBI" id="CHEBI:60052"/>
        <dbReference type="ChEBI" id="CHEBI:140497"/>
        <dbReference type="EC" id="4.1.1.111"/>
    </reaction>
</comment>
<dbReference type="PANTHER" id="PTHR43413:SF1">
    <property type="entry name" value="SIROHEME DECARBOXYLASE NIRL SUBUNIT"/>
    <property type="match status" value="1"/>
</dbReference>
<protein>
    <recommendedName>
        <fullName evidence="4">siroheme decarboxylase</fullName>
        <ecNumber evidence="4">4.1.1.111</ecNumber>
    </recommendedName>
</protein>
<dbReference type="OrthoDB" id="9806536at2"/>
<organism evidence="8 9">
    <name type="scientific">Desulforudis audaxviator (strain MP104C)</name>
    <dbReference type="NCBI Taxonomy" id="477974"/>
    <lineage>
        <taxon>Bacteria</taxon>
        <taxon>Bacillati</taxon>
        <taxon>Bacillota</taxon>
        <taxon>Clostridia</taxon>
        <taxon>Thermoanaerobacterales</taxon>
        <taxon>Candidatus Desulforudaceae</taxon>
        <taxon>Candidatus Desulforudis</taxon>
    </lineage>
</organism>
<evidence type="ECO:0000259" key="6">
    <source>
        <dbReference type="Pfam" id="PF17805"/>
    </source>
</evidence>
<dbReference type="GO" id="GO:0016829">
    <property type="term" value="F:lyase activity"/>
    <property type="evidence" value="ECO:0007669"/>
    <property type="project" value="UniProtKB-KW"/>
</dbReference>
<dbReference type="AlphaFoldDB" id="B1I4L2"/>
<dbReference type="Gene3D" id="3.30.70.3460">
    <property type="match status" value="1"/>
</dbReference>
<dbReference type="InterPro" id="IPR040523">
    <property type="entry name" value="AsnC_trans_reg2"/>
</dbReference>
<dbReference type="STRING" id="477974.Daud_1341"/>
<keyword evidence="9" id="KW-1185">Reference proteome</keyword>
<dbReference type="InterPro" id="IPR050684">
    <property type="entry name" value="HTH-Siroheme_Decarb"/>
</dbReference>
<sequence>MLSDFEKQAIRELQGDLPVESRPFAGMARRLGVTEEKLLETVADFLQRGLMRRFGAALRHQRVGYSGNALVAWVVPPEEIERVGLAIAAYPEVTHCYQRATAPGWPYSLYAMVHRPTEAECRELVRQISAAVGIGEYVVLFSTAELKRSSMQYFR</sequence>
<comment type="pathway">
    <text evidence="2">Porphyrin-containing compound metabolism.</text>
</comment>
<gene>
    <name evidence="8" type="ordered locus">Daud_1341</name>
</gene>
<dbReference type="Pfam" id="PF22451">
    <property type="entry name" value="NirdL-like_HTH"/>
    <property type="match status" value="1"/>
</dbReference>
<evidence type="ECO:0000313" key="9">
    <source>
        <dbReference type="Proteomes" id="UP000008544"/>
    </source>
</evidence>
<evidence type="ECO:0000256" key="2">
    <source>
        <dbReference type="ARBA" id="ARBA00023444"/>
    </source>
</evidence>
<keyword evidence="1" id="KW-0456">Lyase</keyword>
<evidence type="ECO:0000256" key="1">
    <source>
        <dbReference type="ARBA" id="ARBA00023239"/>
    </source>
</evidence>
<dbReference type="Proteomes" id="UP000008544">
    <property type="component" value="Chromosome"/>
</dbReference>
<dbReference type="RefSeq" id="WP_012302435.1">
    <property type="nucleotide sequence ID" value="NC_010424.1"/>
</dbReference>
<proteinExistence type="inferred from homology"/>
<comment type="similarity">
    <text evidence="3">Belongs to the Ahb/Nir family.</text>
</comment>
<dbReference type="EC" id="4.1.1.111" evidence="4"/>
<dbReference type="EMBL" id="CP000860">
    <property type="protein sequence ID" value="ACA59850.1"/>
    <property type="molecule type" value="Genomic_DNA"/>
</dbReference>
<dbReference type="Pfam" id="PF17805">
    <property type="entry name" value="AsnC_trans_reg2"/>
    <property type="match status" value="1"/>
</dbReference>
<evidence type="ECO:0000256" key="5">
    <source>
        <dbReference type="ARBA" id="ARBA00048470"/>
    </source>
</evidence>
<evidence type="ECO:0000313" key="8">
    <source>
        <dbReference type="EMBL" id="ACA59850.1"/>
    </source>
</evidence>
<dbReference type="InterPro" id="IPR053953">
    <property type="entry name" value="NirdL-like_HTH"/>
</dbReference>
<feature type="domain" description="Siroheme decarboxylase NirL-like HTH" evidence="7">
    <location>
        <begin position="6"/>
        <end position="52"/>
    </location>
</feature>
<dbReference type="KEGG" id="dau:Daud_1341"/>
<evidence type="ECO:0000256" key="3">
    <source>
        <dbReference type="ARBA" id="ARBA00023457"/>
    </source>
</evidence>
<dbReference type="eggNOG" id="COG1522">
    <property type="taxonomic scope" value="Bacteria"/>
</dbReference>